<keyword evidence="1" id="KW-1133">Transmembrane helix</keyword>
<dbReference type="Proteomes" id="UP000019330">
    <property type="component" value="Chromosome"/>
</dbReference>
<protein>
    <submittedName>
        <fullName evidence="2">Uncharacterized protein</fullName>
    </submittedName>
</protein>
<keyword evidence="1" id="KW-0472">Membrane</keyword>
<proteinExistence type="predicted"/>
<accession>W5STM5</accession>
<sequence>MRKTLKSVFDISLLLKIILIKQDKKSLDEIYFYLKDTKMSDKTIVELYSICISFREKEKASSLIVNYTGSKNKWIRYCVVLNIIADEDYEKLNNEINFLKTFFLRRDPIFTIYFYYILKRSNLEYQLIEKNRLGIRNKYLRYKDRLNFKHTRLLNSNLFFVVFYYIYDISKKDIFY</sequence>
<keyword evidence="3" id="KW-1185">Reference proteome</keyword>
<evidence type="ECO:0000313" key="2">
    <source>
        <dbReference type="EMBL" id="AHH10544.1"/>
    </source>
</evidence>
<evidence type="ECO:0000256" key="1">
    <source>
        <dbReference type="SAM" id="Phobius"/>
    </source>
</evidence>
<evidence type="ECO:0000313" key="3">
    <source>
        <dbReference type="Proteomes" id="UP000019330"/>
    </source>
</evidence>
<dbReference type="STRING" id="1313292.BCO_0078000"/>
<dbReference type="AlphaFoldDB" id="W5STM5"/>
<gene>
    <name evidence="2" type="ORF">BCO_0078000</name>
</gene>
<dbReference type="EMBL" id="CP005745">
    <property type="protein sequence ID" value="AHH10544.1"/>
    <property type="molecule type" value="Genomic_DNA"/>
</dbReference>
<feature type="transmembrane region" description="Helical" evidence="1">
    <location>
        <begin position="151"/>
        <end position="167"/>
    </location>
</feature>
<organism evidence="2 3">
    <name type="scientific">Borrelia coriaceae ATCC 43381</name>
    <dbReference type="NCBI Taxonomy" id="1408429"/>
    <lineage>
        <taxon>Bacteria</taxon>
        <taxon>Pseudomonadati</taxon>
        <taxon>Spirochaetota</taxon>
        <taxon>Spirochaetia</taxon>
        <taxon>Spirochaetales</taxon>
        <taxon>Borreliaceae</taxon>
        <taxon>Borrelia</taxon>
    </lineage>
</organism>
<reference evidence="2" key="1">
    <citation type="submission" date="2013-04" db="EMBL/GenBank/DDBJ databases">
        <title>Comparative Genomics of Relapsing Fever Spirochetes.</title>
        <authorList>
            <person name="Schwan T.G."/>
            <person name="Raffel S.J."/>
            <person name="Porcella S.F."/>
            <person name="Martens C.A."/>
            <person name="Bruno D.P."/>
            <person name="Ricklefs S.M."/>
            <person name="Barbian K.B."/>
        </authorList>
    </citation>
    <scope>NUCLEOTIDE SEQUENCE [LARGE SCALE GENOMIC DNA]</scope>
    <source>
        <strain evidence="2">Co53</strain>
    </source>
</reference>
<dbReference type="HOGENOM" id="CLU_072006_1_0_12"/>
<name>W5STM5_9SPIR</name>
<keyword evidence="1" id="KW-0812">Transmembrane</keyword>
<dbReference type="PATRIC" id="fig|1313292.3.peg.394"/>